<reference evidence="6" key="1">
    <citation type="submission" date="2020-05" db="EMBL/GenBank/DDBJ databases">
        <authorList>
            <person name="Chiriac C."/>
            <person name="Salcher M."/>
            <person name="Ghai R."/>
            <person name="Kavagutti S V."/>
        </authorList>
    </citation>
    <scope>NUCLEOTIDE SEQUENCE</scope>
</reference>
<evidence type="ECO:0000256" key="3">
    <source>
        <dbReference type="ARBA" id="ARBA00022741"/>
    </source>
</evidence>
<proteinExistence type="inferred from homology"/>
<dbReference type="AlphaFoldDB" id="A0A6J6EIA3"/>
<keyword evidence="2" id="KW-0808">Transferase</keyword>
<accession>A0A6J6EIA3</accession>
<feature type="domain" description="ABC1 atypical kinase-like" evidence="5">
    <location>
        <begin position="126"/>
        <end position="365"/>
    </location>
</feature>
<dbReference type="CDD" id="cd13970">
    <property type="entry name" value="ABC1_ADCK3"/>
    <property type="match status" value="1"/>
</dbReference>
<dbReference type="InterPro" id="IPR034646">
    <property type="entry name" value="ADCK3_dom"/>
</dbReference>
<dbReference type="InterPro" id="IPR011009">
    <property type="entry name" value="Kinase-like_dom_sf"/>
</dbReference>
<dbReference type="GO" id="GO:0016740">
    <property type="term" value="F:transferase activity"/>
    <property type="evidence" value="ECO:0007669"/>
    <property type="project" value="UniProtKB-KW"/>
</dbReference>
<dbReference type="EMBL" id="CAEZTS010000040">
    <property type="protein sequence ID" value="CAB4574934.1"/>
    <property type="molecule type" value="Genomic_DNA"/>
</dbReference>
<evidence type="ECO:0000313" key="6">
    <source>
        <dbReference type="EMBL" id="CAB4574934.1"/>
    </source>
</evidence>
<protein>
    <submittedName>
        <fullName evidence="6">Unannotated protein</fullName>
    </submittedName>
</protein>
<dbReference type="PANTHER" id="PTHR43851">
    <property type="match status" value="1"/>
</dbReference>
<gene>
    <name evidence="6" type="ORF">UFOPK1722_00625</name>
</gene>
<comment type="similarity">
    <text evidence="1">Belongs to the protein kinase superfamily. ADCK protein kinase family.</text>
</comment>
<dbReference type="InterPro" id="IPR051409">
    <property type="entry name" value="Atypical_kinase_ADCK"/>
</dbReference>
<keyword evidence="3" id="KW-0547">Nucleotide-binding</keyword>
<organism evidence="6">
    <name type="scientific">freshwater metagenome</name>
    <dbReference type="NCBI Taxonomy" id="449393"/>
    <lineage>
        <taxon>unclassified sequences</taxon>
        <taxon>metagenomes</taxon>
        <taxon>ecological metagenomes</taxon>
    </lineage>
</organism>
<dbReference type="SUPFAM" id="SSF56112">
    <property type="entry name" value="Protein kinase-like (PK-like)"/>
    <property type="match status" value="1"/>
</dbReference>
<keyword evidence="4" id="KW-0067">ATP-binding</keyword>
<evidence type="ECO:0000256" key="1">
    <source>
        <dbReference type="ARBA" id="ARBA00009670"/>
    </source>
</evidence>
<evidence type="ECO:0000256" key="4">
    <source>
        <dbReference type="ARBA" id="ARBA00022840"/>
    </source>
</evidence>
<name>A0A6J6EIA3_9ZZZZ</name>
<evidence type="ECO:0000256" key="2">
    <source>
        <dbReference type="ARBA" id="ARBA00022679"/>
    </source>
</evidence>
<dbReference type="Pfam" id="PF03109">
    <property type="entry name" value="ABC1"/>
    <property type="match status" value="1"/>
</dbReference>
<dbReference type="GO" id="GO:0005524">
    <property type="term" value="F:ATP binding"/>
    <property type="evidence" value="ECO:0007669"/>
    <property type="project" value="UniProtKB-KW"/>
</dbReference>
<sequence length="495" mass="54900">MRTRRLLSVVALGVGAASAIRFIRARRFAGAGRITSAIERGTMAARNTELVRLGGRVGLTYASATARKAFASAERRIEIDQETELKTAAQVSERLGQMKGALMKLGQMASYLDEGLPAPLRAALSQLQSSAPPMSAELAAEVIERELGKAPGELFVEWDPTPIAAASIGQVHRAVILDPTTGEERAVAVKVQYPGVDEAIDSDLRNADLLGFLLQQGFSGLDPTELVNEVKDRIREELDYSREATNQQLFADYYSGHPFIHVPRVFPTFSTARVLTTELVNGMSWNQLLQQSQEQRDMAGETLFRFVFRSLYGMHKFNGDPHPGNYIFHEDGRITFLDFGLVKHFTDGEMATFIAMVKSAAYESDVPAFRAVLENSGMLQRDAPVETDDVGTYFGRFYEPVRADERTTWTPQYASGIVRHTFDRSSPIAQYATVPKTFVFIQRINLGLYAILGELGASGNYRRIARELWPFVNDPPSTAMGEAEREWLATRAGTR</sequence>
<evidence type="ECO:0000259" key="5">
    <source>
        <dbReference type="Pfam" id="PF03109"/>
    </source>
</evidence>
<dbReference type="PANTHER" id="PTHR43851:SF3">
    <property type="entry name" value="COENZYME Q8"/>
    <property type="match status" value="1"/>
</dbReference>
<dbReference type="InterPro" id="IPR004147">
    <property type="entry name" value="ABC1_dom"/>
</dbReference>